<dbReference type="CDD" id="cd04905">
    <property type="entry name" value="ACT_CM-PDT"/>
    <property type="match status" value="1"/>
</dbReference>
<dbReference type="Gene3D" id="3.30.70.260">
    <property type="match status" value="1"/>
</dbReference>
<dbReference type="NCBIfam" id="NF008865">
    <property type="entry name" value="PRK11898.1"/>
    <property type="match status" value="1"/>
</dbReference>
<evidence type="ECO:0000256" key="15">
    <source>
        <dbReference type="ARBA" id="ARBA00023268"/>
    </source>
</evidence>
<dbReference type="InterPro" id="IPR036263">
    <property type="entry name" value="Chorismate_II_sf"/>
</dbReference>
<dbReference type="Proteomes" id="UP001354989">
    <property type="component" value="Chromosome"/>
</dbReference>
<keyword evidence="12" id="KW-0584">Phenylalanine biosynthesis</keyword>
<dbReference type="SUPFAM" id="SSF55021">
    <property type="entry name" value="ACT-like"/>
    <property type="match status" value="1"/>
</dbReference>
<evidence type="ECO:0000259" key="19">
    <source>
        <dbReference type="PROSITE" id="PS51168"/>
    </source>
</evidence>
<dbReference type="PROSITE" id="PS51171">
    <property type="entry name" value="PREPHENATE_DEHYDR_3"/>
    <property type="match status" value="1"/>
</dbReference>
<keyword evidence="9" id="KW-0963">Cytoplasm</keyword>
<keyword evidence="10" id="KW-0028">Amino-acid biosynthesis</keyword>
<dbReference type="PROSITE" id="PS00858">
    <property type="entry name" value="PREPHENATE_DEHYDR_2"/>
    <property type="match status" value="1"/>
</dbReference>
<accession>A0ABN6L3V2</accession>
<keyword evidence="13" id="KW-0413">Isomerase</keyword>
<evidence type="ECO:0000256" key="9">
    <source>
        <dbReference type="ARBA" id="ARBA00022490"/>
    </source>
</evidence>
<evidence type="ECO:0000256" key="2">
    <source>
        <dbReference type="ARBA" id="ARBA00002364"/>
    </source>
</evidence>
<proteinExistence type="predicted"/>
<dbReference type="Gene3D" id="3.40.190.10">
    <property type="entry name" value="Periplasmic binding protein-like II"/>
    <property type="match status" value="2"/>
</dbReference>
<dbReference type="PROSITE" id="PS51671">
    <property type="entry name" value="ACT"/>
    <property type="match status" value="1"/>
</dbReference>
<evidence type="ECO:0000256" key="11">
    <source>
        <dbReference type="ARBA" id="ARBA00023141"/>
    </source>
</evidence>
<comment type="function">
    <text evidence="2">Catalyzes the Claisen rearrangement of chorismate to prephenate and the decarboxylation/dehydration of prephenate to phenylpyruvate.</text>
</comment>
<evidence type="ECO:0000256" key="5">
    <source>
        <dbReference type="ARBA" id="ARBA00004817"/>
    </source>
</evidence>
<dbReference type="InterPro" id="IPR002912">
    <property type="entry name" value="ACT_dom"/>
</dbReference>
<dbReference type="SUPFAM" id="SSF48600">
    <property type="entry name" value="Chorismate mutase II"/>
    <property type="match status" value="1"/>
</dbReference>
<evidence type="ECO:0000256" key="16">
    <source>
        <dbReference type="ARBA" id="ARBA00031175"/>
    </source>
</evidence>
<evidence type="ECO:0000256" key="4">
    <source>
        <dbReference type="ARBA" id="ARBA00004741"/>
    </source>
</evidence>
<comment type="catalytic activity">
    <reaction evidence="18">
        <text>prephenate + H(+) = 3-phenylpyruvate + CO2 + H2O</text>
        <dbReference type="Rhea" id="RHEA:21648"/>
        <dbReference type="ChEBI" id="CHEBI:15377"/>
        <dbReference type="ChEBI" id="CHEBI:15378"/>
        <dbReference type="ChEBI" id="CHEBI:16526"/>
        <dbReference type="ChEBI" id="CHEBI:18005"/>
        <dbReference type="ChEBI" id="CHEBI:29934"/>
        <dbReference type="EC" id="4.2.1.51"/>
    </reaction>
</comment>
<evidence type="ECO:0000256" key="6">
    <source>
        <dbReference type="ARBA" id="ARBA00012404"/>
    </source>
</evidence>
<evidence type="ECO:0000313" key="22">
    <source>
        <dbReference type="EMBL" id="BDC97765.1"/>
    </source>
</evidence>
<evidence type="ECO:0000256" key="1">
    <source>
        <dbReference type="ARBA" id="ARBA00000824"/>
    </source>
</evidence>
<comment type="pathway">
    <text evidence="5">Metabolic intermediate biosynthesis; prephenate biosynthesis; prephenate from chorismate: step 1/1.</text>
</comment>
<dbReference type="Pfam" id="PF01817">
    <property type="entry name" value="CM_2"/>
    <property type="match status" value="1"/>
</dbReference>
<dbReference type="NCBIfam" id="TIGR01807">
    <property type="entry name" value="CM_P2"/>
    <property type="match status" value="1"/>
</dbReference>
<dbReference type="RefSeq" id="WP_332919359.1">
    <property type="nucleotide sequence ID" value="NZ_AP025292.1"/>
</dbReference>
<dbReference type="EMBL" id="AP025292">
    <property type="protein sequence ID" value="BDC97765.1"/>
    <property type="molecule type" value="Genomic_DNA"/>
</dbReference>
<feature type="domain" description="Prephenate dehydratase" evidence="20">
    <location>
        <begin position="88"/>
        <end position="265"/>
    </location>
</feature>
<evidence type="ECO:0000256" key="14">
    <source>
        <dbReference type="ARBA" id="ARBA00023239"/>
    </source>
</evidence>
<evidence type="ECO:0000256" key="3">
    <source>
        <dbReference type="ARBA" id="ARBA00004496"/>
    </source>
</evidence>
<dbReference type="PANTHER" id="PTHR21022">
    <property type="entry name" value="PREPHENATE DEHYDRATASE P PROTEIN"/>
    <property type="match status" value="1"/>
</dbReference>
<dbReference type="CDD" id="cd13630">
    <property type="entry name" value="PBP2_PDT_1"/>
    <property type="match status" value="1"/>
</dbReference>
<dbReference type="PIRSF" id="PIRSF001500">
    <property type="entry name" value="Chor_mut_pdt_Ppr"/>
    <property type="match status" value="1"/>
</dbReference>
<dbReference type="InterPro" id="IPR018528">
    <property type="entry name" value="Preph_deHydtase_CS"/>
</dbReference>
<evidence type="ECO:0000256" key="17">
    <source>
        <dbReference type="ARBA" id="ARBA00031520"/>
    </source>
</evidence>
<evidence type="ECO:0000256" key="8">
    <source>
        <dbReference type="ARBA" id="ARBA00014401"/>
    </source>
</evidence>
<dbReference type="InterPro" id="IPR001086">
    <property type="entry name" value="Preph_deHydtase"/>
</dbReference>
<dbReference type="SMART" id="SM00830">
    <property type="entry name" value="CM_2"/>
    <property type="match status" value="1"/>
</dbReference>
<gene>
    <name evidence="22" type="primary">pheA</name>
    <name evidence="22" type="ORF">PEPS_00460</name>
</gene>
<evidence type="ECO:0000256" key="13">
    <source>
        <dbReference type="ARBA" id="ARBA00023235"/>
    </source>
</evidence>
<dbReference type="Pfam" id="PF00800">
    <property type="entry name" value="PDT"/>
    <property type="match status" value="1"/>
</dbReference>
<keyword evidence="15" id="KW-0511">Multifunctional enzyme</keyword>
<organism evidence="22 23">
    <name type="scientific">Persicobacter psychrovividus</name>
    <dbReference type="NCBI Taxonomy" id="387638"/>
    <lineage>
        <taxon>Bacteria</taxon>
        <taxon>Pseudomonadati</taxon>
        <taxon>Bacteroidota</taxon>
        <taxon>Cytophagia</taxon>
        <taxon>Cytophagales</taxon>
        <taxon>Persicobacteraceae</taxon>
        <taxon>Persicobacter</taxon>
    </lineage>
</organism>
<dbReference type="Gene3D" id="1.20.59.10">
    <property type="entry name" value="Chorismate mutase"/>
    <property type="match status" value="1"/>
</dbReference>
<comment type="pathway">
    <text evidence="4">Amino-acid biosynthesis; L-phenylalanine biosynthesis; phenylpyruvate from prephenate: step 1/1.</text>
</comment>
<reference evidence="22 23" key="1">
    <citation type="submission" date="2021-12" db="EMBL/GenBank/DDBJ databases">
        <title>Genome sequencing of bacteria with rrn-lacking chromosome and rrn-plasmid.</title>
        <authorList>
            <person name="Anda M."/>
            <person name="Iwasaki W."/>
        </authorList>
    </citation>
    <scope>NUCLEOTIDE SEQUENCE [LARGE SCALE GENOMIC DNA]</scope>
    <source>
        <strain evidence="22 23">NBRC 101262</strain>
    </source>
</reference>
<evidence type="ECO:0000313" key="23">
    <source>
        <dbReference type="Proteomes" id="UP001354989"/>
    </source>
</evidence>
<dbReference type="InterPro" id="IPR036979">
    <property type="entry name" value="CM_dom_sf"/>
</dbReference>
<evidence type="ECO:0000256" key="12">
    <source>
        <dbReference type="ARBA" id="ARBA00023222"/>
    </source>
</evidence>
<comment type="subcellular location">
    <subcellularLocation>
        <location evidence="3">Cytoplasm</location>
    </subcellularLocation>
</comment>
<comment type="catalytic activity">
    <reaction evidence="1">
        <text>chorismate = prephenate</text>
        <dbReference type="Rhea" id="RHEA:13897"/>
        <dbReference type="ChEBI" id="CHEBI:29748"/>
        <dbReference type="ChEBI" id="CHEBI:29934"/>
        <dbReference type="EC" id="5.4.99.5"/>
    </reaction>
</comment>
<feature type="domain" description="ACT" evidence="21">
    <location>
        <begin position="278"/>
        <end position="356"/>
    </location>
</feature>
<feature type="domain" description="Chorismate mutase" evidence="19">
    <location>
        <begin position="1"/>
        <end position="88"/>
    </location>
</feature>
<dbReference type="EC" id="5.4.99.5" evidence="6"/>
<dbReference type="EC" id="4.2.1.51" evidence="7"/>
<dbReference type="InterPro" id="IPR008242">
    <property type="entry name" value="Chor_mutase/pphenate_deHydtase"/>
</dbReference>
<dbReference type="InterPro" id="IPR002701">
    <property type="entry name" value="CM_II_prokaryot"/>
</dbReference>
<evidence type="ECO:0000259" key="21">
    <source>
        <dbReference type="PROSITE" id="PS51671"/>
    </source>
</evidence>
<name>A0ABN6L3V2_9BACT</name>
<dbReference type="PANTHER" id="PTHR21022:SF19">
    <property type="entry name" value="PREPHENATE DEHYDRATASE-RELATED"/>
    <property type="match status" value="1"/>
</dbReference>
<dbReference type="PROSITE" id="PS51168">
    <property type="entry name" value="CHORISMATE_MUT_2"/>
    <property type="match status" value="1"/>
</dbReference>
<dbReference type="InterPro" id="IPR045865">
    <property type="entry name" value="ACT-like_dom_sf"/>
</dbReference>
<evidence type="ECO:0000256" key="18">
    <source>
        <dbReference type="ARBA" id="ARBA00047848"/>
    </source>
</evidence>
<evidence type="ECO:0000256" key="7">
    <source>
        <dbReference type="ARBA" id="ARBA00013147"/>
    </source>
</evidence>
<sequence>MENLDDLRKKIDNIDEEMLALLNSRMEVVKQVGELKAAQKTVIYRPEREKSIIDRLARKSTGAFNRDAIEAVFHQIFAISRNLELPERIAFLGPQNSFTHQAAESRFGALSEYLALSTIGKVFEAVSTGKVRFGVVPIENNQEGVVADTIDLLGKHDLNIVAEVAMPIHFAFGSQANSVREIKRVYSRDIAFRQCKHFLEEYFPEKSVELIPVNSTSKAVRMASEDPNAAALCSHIAAREGNLPILYDNVEDSEDNFTRFLILGKDILNKQSGKDKTTILAKIGHNPGALVNMLQEFYQAGINLTKIESRPAKEGKNFKYWFFIDFEGHAEDEAVKAVMMINRDKIKFLGSYVKMC</sequence>
<keyword evidence="14" id="KW-0456">Lyase</keyword>
<keyword evidence="23" id="KW-1185">Reference proteome</keyword>
<dbReference type="InterPro" id="IPR010957">
    <property type="entry name" value="G/b/e-P-prot_chorismate_mutase"/>
</dbReference>
<keyword evidence="11" id="KW-0057">Aromatic amino acid biosynthesis</keyword>
<evidence type="ECO:0000259" key="20">
    <source>
        <dbReference type="PROSITE" id="PS51171"/>
    </source>
</evidence>
<dbReference type="SUPFAM" id="SSF53850">
    <property type="entry name" value="Periplasmic binding protein-like II"/>
    <property type="match status" value="1"/>
</dbReference>
<protein>
    <recommendedName>
        <fullName evidence="8">Bifunctional chorismate mutase/prephenate dehydratase</fullName>
        <ecNumber evidence="7">4.2.1.51</ecNumber>
        <ecNumber evidence="6">5.4.99.5</ecNumber>
    </recommendedName>
    <alternativeName>
        <fullName evidence="17">Chorismate mutase-prephenate dehydratase</fullName>
    </alternativeName>
    <alternativeName>
        <fullName evidence="16">p-protein</fullName>
    </alternativeName>
</protein>
<evidence type="ECO:0000256" key="10">
    <source>
        <dbReference type="ARBA" id="ARBA00022605"/>
    </source>
</evidence>